<dbReference type="PANTHER" id="PTHR28152">
    <property type="entry name" value="HYDROXYACYL-THIOESTER DEHYDRATASE TYPE 2, MITOCHONDRIAL"/>
    <property type="match status" value="1"/>
</dbReference>
<dbReference type="OrthoDB" id="7183822at2"/>
<proteinExistence type="predicted"/>
<dbReference type="AlphaFoldDB" id="A0A417Y6N1"/>
<evidence type="ECO:0000313" key="2">
    <source>
        <dbReference type="Proteomes" id="UP000283644"/>
    </source>
</evidence>
<accession>A0A417Y6N1</accession>
<gene>
    <name evidence="1" type="ORF">D0Z08_05295</name>
</gene>
<name>A0A417Y6N1_9ACTN</name>
<dbReference type="GO" id="GO:0019171">
    <property type="term" value="F:(3R)-hydroxyacyl-[acyl-carrier-protein] dehydratase activity"/>
    <property type="evidence" value="ECO:0007669"/>
    <property type="project" value="TreeGrafter"/>
</dbReference>
<reference evidence="1 2" key="1">
    <citation type="submission" date="2018-09" db="EMBL/GenBank/DDBJ databases">
        <title>Genome sequencing of Nocardioides immobilis CCTCC AB 2017083 for comparison to Nocardioides silvaticus.</title>
        <authorList>
            <person name="Li C."/>
            <person name="Wang G."/>
        </authorList>
    </citation>
    <scope>NUCLEOTIDE SEQUENCE [LARGE SCALE GENOMIC DNA]</scope>
    <source>
        <strain evidence="1 2">CCTCC AB 2017083</strain>
    </source>
</reference>
<dbReference type="PANTHER" id="PTHR28152:SF1">
    <property type="entry name" value="HYDROXYACYL-THIOESTER DEHYDRATASE TYPE 2, MITOCHONDRIAL"/>
    <property type="match status" value="1"/>
</dbReference>
<protein>
    <submittedName>
        <fullName evidence="1">Acyl dehydratase</fullName>
    </submittedName>
</protein>
<comment type="caution">
    <text evidence="1">The sequence shown here is derived from an EMBL/GenBank/DDBJ whole genome shotgun (WGS) entry which is preliminary data.</text>
</comment>
<keyword evidence="2" id="KW-1185">Reference proteome</keyword>
<organism evidence="1 2">
    <name type="scientific">Nocardioides immobilis</name>
    <dbReference type="NCBI Taxonomy" id="2049295"/>
    <lineage>
        <taxon>Bacteria</taxon>
        <taxon>Bacillati</taxon>
        <taxon>Actinomycetota</taxon>
        <taxon>Actinomycetes</taxon>
        <taxon>Propionibacteriales</taxon>
        <taxon>Nocardioidaceae</taxon>
        <taxon>Nocardioides</taxon>
    </lineage>
</organism>
<dbReference type="InterPro" id="IPR029069">
    <property type="entry name" value="HotDog_dom_sf"/>
</dbReference>
<dbReference type="Proteomes" id="UP000283644">
    <property type="component" value="Unassembled WGS sequence"/>
</dbReference>
<dbReference type="InterPro" id="IPR052741">
    <property type="entry name" value="Mitochondrial_HTD2"/>
</dbReference>
<sequence>MSFADVETTLPELEICPTEISLFRFSSVTWNPHRIHYDKPYAATEGYPGVLVQGHLHGCWLISAVNRWLGEKGRIESFSWENRHFATTGDTLTVTGRVAAADGDLRTLELKTSNQDGVVCAPGRAVVRLTREEEVA</sequence>
<evidence type="ECO:0000313" key="1">
    <source>
        <dbReference type="EMBL" id="RHW28382.1"/>
    </source>
</evidence>
<dbReference type="SUPFAM" id="SSF54637">
    <property type="entry name" value="Thioesterase/thiol ester dehydrase-isomerase"/>
    <property type="match status" value="1"/>
</dbReference>
<dbReference type="EMBL" id="QXGH01000010">
    <property type="protein sequence ID" value="RHW28382.1"/>
    <property type="molecule type" value="Genomic_DNA"/>
</dbReference>
<dbReference type="Gene3D" id="3.10.129.10">
    <property type="entry name" value="Hotdog Thioesterase"/>
    <property type="match status" value="1"/>
</dbReference>
<dbReference type="RefSeq" id="WP_118923353.1">
    <property type="nucleotide sequence ID" value="NZ_QXGH01000010.1"/>
</dbReference>